<name>A0A453SW44_AEGTS</name>
<reference evidence="3" key="1">
    <citation type="journal article" date="2014" name="Science">
        <title>Ancient hybridizations among the ancestral genomes of bread wheat.</title>
        <authorList>
            <consortium name="International Wheat Genome Sequencing Consortium,"/>
            <person name="Marcussen T."/>
            <person name="Sandve S.R."/>
            <person name="Heier L."/>
            <person name="Spannagl M."/>
            <person name="Pfeifer M."/>
            <person name="Jakobsen K.S."/>
            <person name="Wulff B.B."/>
            <person name="Steuernagel B."/>
            <person name="Mayer K.F."/>
            <person name="Olsen O.A."/>
        </authorList>
    </citation>
    <scope>NUCLEOTIDE SEQUENCE [LARGE SCALE GENOMIC DNA]</scope>
    <source>
        <strain evidence="3">cv. AL8/78</strain>
    </source>
</reference>
<sequence length="78" mass="8573">PGASCSCPRRPCRRAPWRPSSALSPPRRPSSSPRTDRPAGRPVDSCATAAVGMRSQRRSRSWRMPRAEDQLLCRSAAV</sequence>
<evidence type="ECO:0000256" key="1">
    <source>
        <dbReference type="SAM" id="MobiDB-lite"/>
    </source>
</evidence>
<feature type="region of interest" description="Disordered" evidence="1">
    <location>
        <begin position="1"/>
        <end position="68"/>
    </location>
</feature>
<proteinExistence type="predicted"/>
<reference evidence="2" key="5">
    <citation type="journal article" date="2021" name="G3 (Bethesda)">
        <title>Aegilops tauschii genome assembly Aet v5.0 features greater sequence contiguity and improved annotation.</title>
        <authorList>
            <person name="Wang L."/>
            <person name="Zhu T."/>
            <person name="Rodriguez J.C."/>
            <person name="Deal K.R."/>
            <person name="Dubcovsky J."/>
            <person name="McGuire P.E."/>
            <person name="Lux T."/>
            <person name="Spannagl M."/>
            <person name="Mayer K.F.X."/>
            <person name="Baldrich P."/>
            <person name="Meyers B.C."/>
            <person name="Huo N."/>
            <person name="Gu Y.Q."/>
            <person name="Zhou H."/>
            <person name="Devos K.M."/>
            <person name="Bennetzen J.L."/>
            <person name="Unver T."/>
            <person name="Budak H."/>
            <person name="Gulick P.J."/>
            <person name="Galiba G."/>
            <person name="Kalapos B."/>
            <person name="Nelson D.R."/>
            <person name="Li P."/>
            <person name="You F.M."/>
            <person name="Luo M.C."/>
            <person name="Dvorak J."/>
        </authorList>
    </citation>
    <scope>NUCLEOTIDE SEQUENCE [LARGE SCALE GENOMIC DNA]</scope>
    <source>
        <strain evidence="2">cv. AL8/78</strain>
    </source>
</reference>
<protein>
    <submittedName>
        <fullName evidence="2">Uncharacterized protein</fullName>
    </submittedName>
</protein>
<dbReference type="Proteomes" id="UP000015105">
    <property type="component" value="Chromosome 7D"/>
</dbReference>
<reference evidence="2" key="4">
    <citation type="submission" date="2019-03" db="UniProtKB">
        <authorList>
            <consortium name="EnsemblPlants"/>
        </authorList>
    </citation>
    <scope>IDENTIFICATION</scope>
</reference>
<feature type="compositionally biased region" description="Low complexity" evidence="1">
    <location>
        <begin position="17"/>
        <end position="33"/>
    </location>
</feature>
<dbReference type="Gramene" id="AET7Gv21121400.1">
    <property type="protein sequence ID" value="AET7Gv21121400.1"/>
    <property type="gene ID" value="AET7Gv21121400"/>
</dbReference>
<reference evidence="3" key="2">
    <citation type="journal article" date="2017" name="Nat. Plants">
        <title>The Aegilops tauschii genome reveals multiple impacts of transposons.</title>
        <authorList>
            <person name="Zhao G."/>
            <person name="Zou C."/>
            <person name="Li K."/>
            <person name="Wang K."/>
            <person name="Li T."/>
            <person name="Gao L."/>
            <person name="Zhang X."/>
            <person name="Wang H."/>
            <person name="Yang Z."/>
            <person name="Liu X."/>
            <person name="Jiang W."/>
            <person name="Mao L."/>
            <person name="Kong X."/>
            <person name="Jiao Y."/>
            <person name="Jia J."/>
        </authorList>
    </citation>
    <scope>NUCLEOTIDE SEQUENCE [LARGE SCALE GENOMIC DNA]</scope>
    <source>
        <strain evidence="3">cv. AL8/78</strain>
    </source>
</reference>
<evidence type="ECO:0000313" key="3">
    <source>
        <dbReference type="Proteomes" id="UP000015105"/>
    </source>
</evidence>
<evidence type="ECO:0000313" key="2">
    <source>
        <dbReference type="EnsemblPlants" id="AET7Gv21121400.1"/>
    </source>
</evidence>
<organism evidence="2 3">
    <name type="scientific">Aegilops tauschii subsp. strangulata</name>
    <name type="common">Goatgrass</name>
    <dbReference type="NCBI Taxonomy" id="200361"/>
    <lineage>
        <taxon>Eukaryota</taxon>
        <taxon>Viridiplantae</taxon>
        <taxon>Streptophyta</taxon>
        <taxon>Embryophyta</taxon>
        <taxon>Tracheophyta</taxon>
        <taxon>Spermatophyta</taxon>
        <taxon>Magnoliopsida</taxon>
        <taxon>Liliopsida</taxon>
        <taxon>Poales</taxon>
        <taxon>Poaceae</taxon>
        <taxon>BOP clade</taxon>
        <taxon>Pooideae</taxon>
        <taxon>Triticodae</taxon>
        <taxon>Triticeae</taxon>
        <taxon>Triticinae</taxon>
        <taxon>Aegilops</taxon>
    </lineage>
</organism>
<dbReference type="EnsemblPlants" id="AET7Gv21121400.1">
    <property type="protein sequence ID" value="AET7Gv21121400.1"/>
    <property type="gene ID" value="AET7Gv21121400"/>
</dbReference>
<dbReference type="AlphaFoldDB" id="A0A453SW44"/>
<keyword evidence="3" id="KW-1185">Reference proteome</keyword>
<reference evidence="2" key="3">
    <citation type="journal article" date="2017" name="Nature">
        <title>Genome sequence of the progenitor of the wheat D genome Aegilops tauschii.</title>
        <authorList>
            <person name="Luo M.C."/>
            <person name="Gu Y.Q."/>
            <person name="Puiu D."/>
            <person name="Wang H."/>
            <person name="Twardziok S.O."/>
            <person name="Deal K.R."/>
            <person name="Huo N."/>
            <person name="Zhu T."/>
            <person name="Wang L."/>
            <person name="Wang Y."/>
            <person name="McGuire P.E."/>
            <person name="Liu S."/>
            <person name="Long H."/>
            <person name="Ramasamy R.K."/>
            <person name="Rodriguez J.C."/>
            <person name="Van S.L."/>
            <person name="Yuan L."/>
            <person name="Wang Z."/>
            <person name="Xia Z."/>
            <person name="Xiao L."/>
            <person name="Anderson O.D."/>
            <person name="Ouyang S."/>
            <person name="Liang Y."/>
            <person name="Zimin A.V."/>
            <person name="Pertea G."/>
            <person name="Qi P."/>
            <person name="Bennetzen J.L."/>
            <person name="Dai X."/>
            <person name="Dawson M.W."/>
            <person name="Muller H.G."/>
            <person name="Kugler K."/>
            <person name="Rivarola-Duarte L."/>
            <person name="Spannagl M."/>
            <person name="Mayer K.F.X."/>
            <person name="Lu F.H."/>
            <person name="Bevan M.W."/>
            <person name="Leroy P."/>
            <person name="Li P."/>
            <person name="You F.M."/>
            <person name="Sun Q."/>
            <person name="Liu Z."/>
            <person name="Lyons E."/>
            <person name="Wicker T."/>
            <person name="Salzberg S.L."/>
            <person name="Devos K.M."/>
            <person name="Dvorak J."/>
        </authorList>
    </citation>
    <scope>NUCLEOTIDE SEQUENCE [LARGE SCALE GENOMIC DNA]</scope>
    <source>
        <strain evidence="2">cv. AL8/78</strain>
    </source>
</reference>
<accession>A0A453SW44</accession>